<dbReference type="Proteomes" id="UP000228934">
    <property type="component" value="Unassembled WGS sequence"/>
</dbReference>
<organism evidence="2 3">
    <name type="scientific">Aquarana catesbeiana</name>
    <name type="common">American bullfrog</name>
    <name type="synonym">Rana catesbeiana</name>
    <dbReference type="NCBI Taxonomy" id="8400"/>
    <lineage>
        <taxon>Eukaryota</taxon>
        <taxon>Metazoa</taxon>
        <taxon>Chordata</taxon>
        <taxon>Craniata</taxon>
        <taxon>Vertebrata</taxon>
        <taxon>Euteleostomi</taxon>
        <taxon>Amphibia</taxon>
        <taxon>Batrachia</taxon>
        <taxon>Anura</taxon>
        <taxon>Neobatrachia</taxon>
        <taxon>Ranoidea</taxon>
        <taxon>Ranidae</taxon>
        <taxon>Aquarana</taxon>
    </lineage>
</organism>
<evidence type="ECO:0000256" key="1">
    <source>
        <dbReference type="SAM" id="MobiDB-lite"/>
    </source>
</evidence>
<feature type="compositionally biased region" description="Polar residues" evidence="1">
    <location>
        <begin position="14"/>
        <end position="24"/>
    </location>
</feature>
<gene>
    <name evidence="2" type="ORF">AB205_0208320</name>
</gene>
<dbReference type="AlphaFoldDB" id="A0A2G9SL46"/>
<keyword evidence="3" id="KW-1185">Reference proteome</keyword>
<proteinExistence type="predicted"/>
<name>A0A2G9SL46_AQUCT</name>
<evidence type="ECO:0000313" key="3">
    <source>
        <dbReference type="Proteomes" id="UP000228934"/>
    </source>
</evidence>
<dbReference type="EMBL" id="KV923312">
    <property type="protein sequence ID" value="PIO40845.1"/>
    <property type="molecule type" value="Genomic_DNA"/>
</dbReference>
<reference evidence="3" key="1">
    <citation type="journal article" date="2017" name="Nat. Commun.">
        <title>The North American bullfrog draft genome provides insight into hormonal regulation of long noncoding RNA.</title>
        <authorList>
            <person name="Hammond S.A."/>
            <person name="Warren R.L."/>
            <person name="Vandervalk B.P."/>
            <person name="Kucuk E."/>
            <person name="Khan H."/>
            <person name="Gibb E.A."/>
            <person name="Pandoh P."/>
            <person name="Kirk H."/>
            <person name="Zhao Y."/>
            <person name="Jones M."/>
            <person name="Mungall A.J."/>
            <person name="Coope R."/>
            <person name="Pleasance S."/>
            <person name="Moore R.A."/>
            <person name="Holt R.A."/>
            <person name="Round J.M."/>
            <person name="Ohora S."/>
            <person name="Walle B.V."/>
            <person name="Veldhoen N."/>
            <person name="Helbing C.C."/>
            <person name="Birol I."/>
        </authorList>
    </citation>
    <scope>NUCLEOTIDE SEQUENCE [LARGE SCALE GENOMIC DNA]</scope>
</reference>
<accession>A0A2G9SL46</accession>
<protein>
    <submittedName>
        <fullName evidence="2">Uncharacterized protein</fullName>
    </submittedName>
</protein>
<feature type="region of interest" description="Disordered" evidence="1">
    <location>
        <begin position="1"/>
        <end position="33"/>
    </location>
</feature>
<sequence>MPSALTSRVPFYTRHSQQSPSLHQVSPAESLLT</sequence>
<evidence type="ECO:0000313" key="2">
    <source>
        <dbReference type="EMBL" id="PIO40845.1"/>
    </source>
</evidence>